<reference evidence="6" key="1">
    <citation type="journal article" date="2019" name="Int. J. Syst. Evol. Microbiol.">
        <title>The Global Catalogue of Microorganisms (GCM) 10K type strain sequencing project: providing services to taxonomists for standard genome sequencing and annotation.</title>
        <authorList>
            <consortium name="The Broad Institute Genomics Platform"/>
            <consortium name="The Broad Institute Genome Sequencing Center for Infectious Disease"/>
            <person name="Wu L."/>
            <person name="Ma J."/>
        </authorList>
    </citation>
    <scope>NUCLEOTIDE SEQUENCE [LARGE SCALE GENOMIC DNA]</scope>
    <source>
        <strain evidence="6">CGMCC 1.12471</strain>
    </source>
</reference>
<dbReference type="GO" id="GO:0016787">
    <property type="term" value="F:hydrolase activity"/>
    <property type="evidence" value="ECO:0007669"/>
    <property type="project" value="UniProtKB-KW"/>
</dbReference>
<dbReference type="RefSeq" id="WP_377935244.1">
    <property type="nucleotide sequence ID" value="NZ_JBHUEA010000018.1"/>
</dbReference>
<dbReference type="EMBL" id="JBHUEA010000018">
    <property type="protein sequence ID" value="MFD1722280.1"/>
    <property type="molecule type" value="Genomic_DNA"/>
</dbReference>
<proteinExistence type="predicted"/>
<dbReference type="InterPro" id="IPR000871">
    <property type="entry name" value="Beta-lactam_class-A"/>
</dbReference>
<dbReference type="Pfam" id="PF13354">
    <property type="entry name" value="Beta-lactamase2"/>
    <property type="match status" value="1"/>
</dbReference>
<dbReference type="Gene3D" id="3.40.710.10">
    <property type="entry name" value="DD-peptidase/beta-lactamase superfamily"/>
    <property type="match status" value="1"/>
</dbReference>
<keyword evidence="6" id="KW-1185">Reference proteome</keyword>
<feature type="signal peptide" evidence="2">
    <location>
        <begin position="1"/>
        <end position="28"/>
    </location>
</feature>
<gene>
    <name evidence="5" type="ORF">ACFSBI_12040</name>
</gene>
<dbReference type="Gene3D" id="2.30.30.40">
    <property type="entry name" value="SH3 Domains"/>
    <property type="match status" value="1"/>
</dbReference>
<evidence type="ECO:0000256" key="1">
    <source>
        <dbReference type="SAM" id="MobiDB-lite"/>
    </source>
</evidence>
<feature type="domain" description="Beta-lactamase class A catalytic" evidence="4">
    <location>
        <begin position="89"/>
        <end position="276"/>
    </location>
</feature>
<evidence type="ECO:0000259" key="3">
    <source>
        <dbReference type="Pfam" id="PF08239"/>
    </source>
</evidence>
<dbReference type="InterPro" id="IPR012338">
    <property type="entry name" value="Beta-lactam/transpept-like"/>
</dbReference>
<feature type="region of interest" description="Disordered" evidence="1">
    <location>
        <begin position="41"/>
        <end position="64"/>
    </location>
</feature>
<dbReference type="PANTHER" id="PTHR35333">
    <property type="entry name" value="BETA-LACTAMASE"/>
    <property type="match status" value="1"/>
</dbReference>
<accession>A0ABW4LFK7</accession>
<dbReference type="SUPFAM" id="SSF56601">
    <property type="entry name" value="beta-lactamase/transpeptidase-like"/>
    <property type="match status" value="1"/>
</dbReference>
<keyword evidence="5" id="KW-0378">Hydrolase</keyword>
<feature type="domain" description="SH3b" evidence="3">
    <location>
        <begin position="324"/>
        <end position="365"/>
    </location>
</feature>
<dbReference type="InterPro" id="IPR045155">
    <property type="entry name" value="Beta-lactam_cat"/>
</dbReference>
<dbReference type="Pfam" id="PF08239">
    <property type="entry name" value="SH3_3"/>
    <property type="match status" value="1"/>
</dbReference>
<name>A0ABW4LFK7_9MICO</name>
<evidence type="ECO:0000259" key="4">
    <source>
        <dbReference type="Pfam" id="PF13354"/>
    </source>
</evidence>
<feature type="compositionally biased region" description="Pro residues" evidence="1">
    <location>
        <begin position="44"/>
        <end position="64"/>
    </location>
</feature>
<keyword evidence="2" id="KW-0732">Signal</keyword>
<evidence type="ECO:0000256" key="2">
    <source>
        <dbReference type="SAM" id="SignalP"/>
    </source>
</evidence>
<feature type="chain" id="PRO_5045851321" evidence="2">
    <location>
        <begin position="29"/>
        <end position="371"/>
    </location>
</feature>
<dbReference type="InterPro" id="IPR003646">
    <property type="entry name" value="SH3-like_bac-type"/>
</dbReference>
<dbReference type="PANTHER" id="PTHR35333:SF3">
    <property type="entry name" value="BETA-LACTAMASE-TYPE TRANSPEPTIDASE FOLD CONTAINING PROTEIN"/>
    <property type="match status" value="1"/>
</dbReference>
<comment type="caution">
    <text evidence="5">The sequence shown here is derived from an EMBL/GenBank/DDBJ whole genome shotgun (WGS) entry which is preliminary data.</text>
</comment>
<evidence type="ECO:0000313" key="6">
    <source>
        <dbReference type="Proteomes" id="UP001597347"/>
    </source>
</evidence>
<sequence length="371" mass="39051">MRSEASGRSRGRRLVIVAGILLAATALAGCTAVQDVAPSVAPAPTAPPVRSPSPSPTVTIPPAPVSEAQLGRRVRGLLRSLPGDYAVDVQELDGDRHALRIDADEPHEPASTSKVFVAFAVLHRVDRGALALDDRLDNGLEVQECLRAMLQVSNNECSVGLQQAIGAPGFSGVVRAAGFEDTAVAYGDGQANLTTASDVSDLMARLARGDLLSPGSTALMVDLLERQVWREAIPQGLPKGVRQASKPGTLLPSTGFVQTDTAIVWGSRTRYVLTVLGSRGATIEGISRISRAVHEALQGPVDDPFVYDRQQLVTTTDTALRADGAGTTVLAVLPAGTPAEVLTSVRDWWLVRADGREGWVQQGDLALRGLA</sequence>
<dbReference type="Proteomes" id="UP001597347">
    <property type="component" value="Unassembled WGS sequence"/>
</dbReference>
<evidence type="ECO:0000313" key="5">
    <source>
        <dbReference type="EMBL" id="MFD1722280.1"/>
    </source>
</evidence>
<organism evidence="5 6">
    <name type="scientific">Amnibacterium endophyticum</name>
    <dbReference type="NCBI Taxonomy" id="2109337"/>
    <lineage>
        <taxon>Bacteria</taxon>
        <taxon>Bacillati</taxon>
        <taxon>Actinomycetota</taxon>
        <taxon>Actinomycetes</taxon>
        <taxon>Micrococcales</taxon>
        <taxon>Microbacteriaceae</taxon>
        <taxon>Amnibacterium</taxon>
    </lineage>
</organism>
<dbReference type="PROSITE" id="PS51257">
    <property type="entry name" value="PROKAR_LIPOPROTEIN"/>
    <property type="match status" value="1"/>
</dbReference>
<protein>
    <submittedName>
        <fullName evidence="5">Serine hydrolase</fullName>
    </submittedName>
</protein>